<sequence length="421" mass="49363">MRRPLLGVFVILIFLTFIYTEKKPLEGSFDNEVVMIEGIVKNKIEKKVYDEYEVDKFLVRDYTRRKKLEIGDKLSIQGKFKSLDKMKYEDFDYGRYIKSRGYNGIIYIQKYDIIGSNFIYRYLGNIKVYLRETYRYLYKNNSDFINSILLGEKENLTDEEKDMFQRTGTSHIIAISGLHTGILCVLITFVIGGINRFYKLVVLFIFIFLYCIMVGGSPSIVRSIAFITVLYLSVFFDKKRDGMSTLSLIGTFLVLDNPYIIYSISFQLSFLSTMSIIYFYTYINNIIKVKLISVTLSANILTLPIMYYNFKGISLISIISNMIVVPFIGIIIYLSIVSVMLFKINIEISKFVAYLNKTIINSIYFLLNKTSDLNFAYVEIEEPCKYYVFIYYILIFLYMIYKELSVIKEQENGLQGYYKEY</sequence>
<gene>
    <name evidence="8" type="ORF">SAMN04488530_10628</name>
</gene>
<dbReference type="GO" id="GO:0005886">
    <property type="term" value="C:plasma membrane"/>
    <property type="evidence" value="ECO:0007669"/>
    <property type="project" value="UniProtKB-SubCell"/>
</dbReference>
<keyword evidence="4 6" id="KW-1133">Transmembrane helix</keyword>
<keyword evidence="5 6" id="KW-0472">Membrane</keyword>
<evidence type="ECO:0000313" key="9">
    <source>
        <dbReference type="Proteomes" id="UP000243255"/>
    </source>
</evidence>
<keyword evidence="9" id="KW-1185">Reference proteome</keyword>
<dbReference type="OrthoDB" id="9761531at2"/>
<keyword evidence="3 6" id="KW-0812">Transmembrane</keyword>
<dbReference type="PANTHER" id="PTHR30619">
    <property type="entry name" value="DNA INTERNALIZATION/COMPETENCE PROTEIN COMEC/REC2"/>
    <property type="match status" value="1"/>
</dbReference>
<name>A0A1M5M3W6_9FIRM</name>
<dbReference type="InterPro" id="IPR004477">
    <property type="entry name" value="ComEC_N"/>
</dbReference>
<keyword evidence="2" id="KW-1003">Cell membrane</keyword>
<accession>A0A1M5M3W6</accession>
<dbReference type="RefSeq" id="WP_073124561.1">
    <property type="nucleotide sequence ID" value="NZ_BAABCH010000022.1"/>
</dbReference>
<feature type="transmembrane region" description="Helical" evidence="6">
    <location>
        <begin position="316"/>
        <end position="336"/>
    </location>
</feature>
<evidence type="ECO:0000259" key="7">
    <source>
        <dbReference type="Pfam" id="PF03772"/>
    </source>
</evidence>
<evidence type="ECO:0000256" key="1">
    <source>
        <dbReference type="ARBA" id="ARBA00004651"/>
    </source>
</evidence>
<evidence type="ECO:0000256" key="2">
    <source>
        <dbReference type="ARBA" id="ARBA00022475"/>
    </source>
</evidence>
<feature type="transmembrane region" description="Helical" evidence="6">
    <location>
        <begin position="291"/>
        <end position="310"/>
    </location>
</feature>
<proteinExistence type="predicted"/>
<dbReference type="STRING" id="1121321.SAMN04488530_10628"/>
<evidence type="ECO:0000256" key="3">
    <source>
        <dbReference type="ARBA" id="ARBA00022692"/>
    </source>
</evidence>
<comment type="subcellular location">
    <subcellularLocation>
        <location evidence="1">Cell membrane</location>
        <topology evidence="1">Multi-pass membrane protein</topology>
    </subcellularLocation>
</comment>
<dbReference type="EMBL" id="FQWX01000006">
    <property type="protein sequence ID" value="SHG72022.1"/>
    <property type="molecule type" value="Genomic_DNA"/>
</dbReference>
<feature type="transmembrane region" description="Helical" evidence="6">
    <location>
        <begin position="386"/>
        <end position="401"/>
    </location>
</feature>
<protein>
    <submittedName>
        <fullName evidence="8">Competence protein ComEC</fullName>
    </submittedName>
</protein>
<feature type="domain" description="ComEC/Rec2-related protein" evidence="7">
    <location>
        <begin position="148"/>
        <end position="403"/>
    </location>
</feature>
<evidence type="ECO:0000256" key="6">
    <source>
        <dbReference type="SAM" id="Phobius"/>
    </source>
</evidence>
<evidence type="ECO:0000256" key="5">
    <source>
        <dbReference type="ARBA" id="ARBA00023136"/>
    </source>
</evidence>
<feature type="transmembrane region" description="Helical" evidence="6">
    <location>
        <begin position="201"/>
        <end position="234"/>
    </location>
</feature>
<dbReference type="AlphaFoldDB" id="A0A1M5M3W6"/>
<organism evidence="8 9">
    <name type="scientific">Asaccharospora irregularis DSM 2635</name>
    <dbReference type="NCBI Taxonomy" id="1121321"/>
    <lineage>
        <taxon>Bacteria</taxon>
        <taxon>Bacillati</taxon>
        <taxon>Bacillota</taxon>
        <taxon>Clostridia</taxon>
        <taxon>Peptostreptococcales</taxon>
        <taxon>Peptostreptococcaceae</taxon>
        <taxon>Asaccharospora</taxon>
    </lineage>
</organism>
<dbReference type="Pfam" id="PF03772">
    <property type="entry name" value="Competence"/>
    <property type="match status" value="1"/>
</dbReference>
<feature type="transmembrane region" description="Helical" evidence="6">
    <location>
        <begin position="259"/>
        <end position="279"/>
    </location>
</feature>
<dbReference type="InterPro" id="IPR052159">
    <property type="entry name" value="Competence_DNA_uptake"/>
</dbReference>
<evidence type="ECO:0000256" key="4">
    <source>
        <dbReference type="ARBA" id="ARBA00022989"/>
    </source>
</evidence>
<reference evidence="9" key="1">
    <citation type="submission" date="2016-11" db="EMBL/GenBank/DDBJ databases">
        <authorList>
            <person name="Varghese N."/>
            <person name="Submissions S."/>
        </authorList>
    </citation>
    <scope>NUCLEOTIDE SEQUENCE [LARGE SCALE GENOMIC DNA]</scope>
    <source>
        <strain evidence="9">DSM 2635</strain>
    </source>
</reference>
<feature type="transmembrane region" description="Helical" evidence="6">
    <location>
        <begin position="172"/>
        <end position="194"/>
    </location>
</feature>
<evidence type="ECO:0000313" key="8">
    <source>
        <dbReference type="EMBL" id="SHG72022.1"/>
    </source>
</evidence>
<dbReference type="Proteomes" id="UP000243255">
    <property type="component" value="Unassembled WGS sequence"/>
</dbReference>
<dbReference type="PANTHER" id="PTHR30619:SF1">
    <property type="entry name" value="RECOMBINATION PROTEIN 2"/>
    <property type="match status" value="1"/>
</dbReference>
<dbReference type="NCBIfam" id="TIGR00360">
    <property type="entry name" value="ComEC_N-term"/>
    <property type="match status" value="1"/>
</dbReference>